<accession>A0A0M9GKX5</accession>
<dbReference type="Proteomes" id="UP000038011">
    <property type="component" value="Unassembled WGS sequence"/>
</dbReference>
<organism evidence="2 3">
    <name type="scientific">Ahrensia marina</name>
    <dbReference type="NCBI Taxonomy" id="1514904"/>
    <lineage>
        <taxon>Bacteria</taxon>
        <taxon>Pseudomonadati</taxon>
        <taxon>Pseudomonadota</taxon>
        <taxon>Alphaproteobacteria</taxon>
        <taxon>Hyphomicrobiales</taxon>
        <taxon>Ahrensiaceae</taxon>
        <taxon>Ahrensia</taxon>
    </lineage>
</organism>
<evidence type="ECO:0000259" key="1">
    <source>
        <dbReference type="PROSITE" id="PS50943"/>
    </source>
</evidence>
<dbReference type="PATRIC" id="fig|1514904.3.peg.2117"/>
<proteinExistence type="predicted"/>
<name>A0A0M9GKX5_9HYPH</name>
<reference evidence="2 3" key="1">
    <citation type="submission" date="2015-01" db="EMBL/GenBank/DDBJ databases">
        <title>Ahrensia donghaiensis sp. nov., a novel dimethylsulphoniopropionate-cleavage bacterium isolated from seawater and emended descriptions of the genus Ahrensia and Ahrensia kielensis.</title>
        <authorList>
            <person name="Liu J."/>
        </authorList>
    </citation>
    <scope>NUCLEOTIDE SEQUENCE [LARGE SCALE GENOMIC DNA]</scope>
    <source>
        <strain evidence="2 3">LZD062</strain>
    </source>
</reference>
<keyword evidence="2" id="KW-0238">DNA-binding</keyword>
<dbReference type="CDD" id="cd00093">
    <property type="entry name" value="HTH_XRE"/>
    <property type="match status" value="1"/>
</dbReference>
<dbReference type="Gene3D" id="1.10.260.40">
    <property type="entry name" value="lambda repressor-like DNA-binding domains"/>
    <property type="match status" value="1"/>
</dbReference>
<sequence length="293" mass="32288">MNHGISVEEIGARMKAFRLGAGLTPEQLANRSGVSRAAIYRYEAGHPAKIDTLVKIADLLDVSIASLLGAGVEYIASAISFFERMRQLEENVDQITVLFGPVSYLLTTDLYDEFLPEILRESIPTNIDNYEQALRDVDTLINVLHARKASYNKRTPNVISLISAAELTQFLRLGFVGVHSPSGVDMEKRREVARVEIENMVSLLRNQPIGVQLGVVLDSMPGSSLQLFKQAAKKSVAVSPYRLGVFANIRLGVATISSAPDATELYQSVTNQLWSRSLKGEQAADYLEKHVLK</sequence>
<dbReference type="InterPro" id="IPR001387">
    <property type="entry name" value="Cro/C1-type_HTH"/>
</dbReference>
<keyword evidence="3" id="KW-1185">Reference proteome</keyword>
<feature type="domain" description="HTH cro/C1-type" evidence="1">
    <location>
        <begin position="14"/>
        <end position="67"/>
    </location>
</feature>
<dbReference type="EMBL" id="JXMU01000027">
    <property type="protein sequence ID" value="KPB00207.1"/>
    <property type="molecule type" value="Genomic_DNA"/>
</dbReference>
<protein>
    <submittedName>
        <fullName evidence="2">DNA-binding protein</fullName>
    </submittedName>
</protein>
<dbReference type="RefSeq" id="WP_054000174.1">
    <property type="nucleotide sequence ID" value="NZ_JXMU01000027.1"/>
</dbReference>
<dbReference type="SMART" id="SM00530">
    <property type="entry name" value="HTH_XRE"/>
    <property type="match status" value="1"/>
</dbReference>
<dbReference type="PROSITE" id="PS50943">
    <property type="entry name" value="HTH_CROC1"/>
    <property type="match status" value="1"/>
</dbReference>
<dbReference type="Pfam" id="PF01381">
    <property type="entry name" value="HTH_3"/>
    <property type="match status" value="1"/>
</dbReference>
<dbReference type="SUPFAM" id="SSF47413">
    <property type="entry name" value="lambda repressor-like DNA-binding domains"/>
    <property type="match status" value="1"/>
</dbReference>
<dbReference type="AlphaFoldDB" id="A0A0M9GKX5"/>
<dbReference type="GO" id="GO:0003677">
    <property type="term" value="F:DNA binding"/>
    <property type="evidence" value="ECO:0007669"/>
    <property type="project" value="UniProtKB-KW"/>
</dbReference>
<dbReference type="InterPro" id="IPR010982">
    <property type="entry name" value="Lambda_DNA-bd_dom_sf"/>
</dbReference>
<comment type="caution">
    <text evidence="2">The sequence shown here is derived from an EMBL/GenBank/DDBJ whole genome shotgun (WGS) entry which is preliminary data.</text>
</comment>
<dbReference type="STRING" id="1514904.SU32_14890"/>
<evidence type="ECO:0000313" key="3">
    <source>
        <dbReference type="Proteomes" id="UP000038011"/>
    </source>
</evidence>
<evidence type="ECO:0000313" key="2">
    <source>
        <dbReference type="EMBL" id="KPB00207.1"/>
    </source>
</evidence>
<dbReference type="OrthoDB" id="5446846at2"/>
<gene>
    <name evidence="2" type="ORF">SU32_14890</name>
</gene>